<dbReference type="EMBL" id="JAQAHH010000009">
    <property type="protein sequence ID" value="MDP9501266.1"/>
    <property type="molecule type" value="Genomic_DNA"/>
</dbReference>
<evidence type="ECO:0000256" key="1">
    <source>
        <dbReference type="ARBA" id="ARBA00022729"/>
    </source>
</evidence>
<dbReference type="InterPro" id="IPR026045">
    <property type="entry name" value="Ferric-bd"/>
</dbReference>
<keyword evidence="4" id="KW-1185">Reference proteome</keyword>
<gene>
    <name evidence="3" type="ORF">O7M46_09885</name>
</gene>
<protein>
    <submittedName>
        <fullName evidence="3">ABC transporter substrate-binding protein</fullName>
    </submittedName>
</protein>
<organism evidence="3 4">
    <name type="scientific">Bisgaard Taxon 45</name>
    <dbReference type="NCBI Taxonomy" id="304289"/>
    <lineage>
        <taxon>Bacteria</taxon>
        <taxon>Pseudomonadati</taxon>
        <taxon>Pseudomonadota</taxon>
        <taxon>Gammaproteobacteria</taxon>
        <taxon>Pasteurellales</taxon>
        <taxon>Pasteurellaceae</taxon>
    </lineage>
</organism>
<proteinExistence type="predicted"/>
<dbReference type="PIRSF" id="PIRSF002825">
    <property type="entry name" value="CfbpA"/>
    <property type="match status" value="1"/>
</dbReference>
<evidence type="ECO:0000256" key="2">
    <source>
        <dbReference type="SAM" id="SignalP"/>
    </source>
</evidence>
<feature type="chain" id="PRO_5045094914" evidence="2">
    <location>
        <begin position="28"/>
        <end position="344"/>
    </location>
</feature>
<accession>A0ABT9KJF9</accession>
<dbReference type="PANTHER" id="PTHR30006">
    <property type="entry name" value="THIAMINE-BINDING PERIPLASMIC PROTEIN-RELATED"/>
    <property type="match status" value="1"/>
</dbReference>
<dbReference type="CDD" id="cd13544">
    <property type="entry name" value="PBP2_Fbp_like_1"/>
    <property type="match status" value="1"/>
</dbReference>
<feature type="signal peptide" evidence="2">
    <location>
        <begin position="1"/>
        <end position="27"/>
    </location>
</feature>
<dbReference type="Gene3D" id="3.40.190.10">
    <property type="entry name" value="Periplasmic binding protein-like II"/>
    <property type="match status" value="2"/>
</dbReference>
<dbReference type="PANTHER" id="PTHR30006:SF2">
    <property type="entry name" value="ABC TRANSPORTER SUBSTRATE-BINDING PROTEIN"/>
    <property type="match status" value="1"/>
</dbReference>
<evidence type="ECO:0000313" key="4">
    <source>
        <dbReference type="Proteomes" id="UP001224083"/>
    </source>
</evidence>
<keyword evidence="1 2" id="KW-0732">Signal</keyword>
<evidence type="ECO:0000313" key="3">
    <source>
        <dbReference type="EMBL" id="MDP9501266.1"/>
    </source>
</evidence>
<sequence length="344" mass="38626">MMQKMKSSFLKNCRLTTLFFLSPPLYATTELNIYCTLQNDACEEVAQRFSQQYSIDAKFVRASTGVTLGKLKAEKNNPQADIWYGGTLEPHLQARDLGLLEKYRSPKQAEVLVQFKDLVHKYGDYTSFGYMLVLGLGVNTTKLKELGLEAPKCWHDLLDPRLKGEIQVPDPQSSGTGYAFIATLIQLWGEDKAFDFLKKLNNNISHYVKSGLVTSNLARGDSSVSIGFLHTFEVEKAKGAPLQSIPVCDGDSYTLGGISIIKGARNLDNAKLFMDWALSKEGQELNWIRRAPYQIPTNKYATVHHGAVSPEQLNLIKFDFEKFGSSKQAKLILSRWLEEVKLSK</sequence>
<dbReference type="Pfam" id="PF13343">
    <property type="entry name" value="SBP_bac_6"/>
    <property type="match status" value="1"/>
</dbReference>
<reference evidence="3 4" key="1">
    <citation type="submission" date="2022-12" db="EMBL/GenBank/DDBJ databases">
        <title>Genome sequence of Pasteurellaceae Bisgaard Taxon 45.</title>
        <authorList>
            <person name="Foggin C."/>
            <person name="Rosen L.E."/>
            <person name="Henton M."/>
            <person name="Buys A."/>
            <person name="Floyd T."/>
            <person name="Turner A.D."/>
            <person name="Tarbin J."/>
            <person name="Lloyd A.S."/>
            <person name="Chaitezvi C."/>
            <person name="Ellis R.J."/>
            <person name="Roberts H.C."/>
            <person name="Dastjerdi A."/>
            <person name="Nunez A."/>
            <person name="Van Vliet A.H."/>
            <person name="Steinbach F."/>
        </authorList>
    </citation>
    <scope>NUCLEOTIDE SEQUENCE [LARGE SCALE GENOMIC DNA]</scope>
    <source>
        <strain evidence="3 4">VF20HR</strain>
    </source>
</reference>
<name>A0ABT9KJF9_9PAST</name>
<comment type="caution">
    <text evidence="3">The sequence shown here is derived from an EMBL/GenBank/DDBJ whole genome shotgun (WGS) entry which is preliminary data.</text>
</comment>
<dbReference type="SUPFAM" id="SSF53850">
    <property type="entry name" value="Periplasmic binding protein-like II"/>
    <property type="match status" value="1"/>
</dbReference>
<dbReference type="Proteomes" id="UP001224083">
    <property type="component" value="Unassembled WGS sequence"/>
</dbReference>